<evidence type="ECO:0000313" key="2">
    <source>
        <dbReference type="EMBL" id="QKE64162.1"/>
    </source>
</evidence>
<dbReference type="AlphaFoldDB" id="A0A6M8FIL3"/>
<sequence>MPTRSRIGNISTPGPLEELPSLPPHLQVLRDDLQQRVQARRVRSHLERELSHLNGSREIAGSVRLLFDGQGRPAENLSLKDIVKYRQKIETDIQWLEAILIELRSDLSVVRELEDAALDVASVQQAEEDY</sequence>
<keyword evidence="3" id="KW-1185">Reference proteome</keyword>
<dbReference type="RefSeq" id="WP_173208827.1">
    <property type="nucleotide sequence ID" value="NZ_CP053697.2"/>
</dbReference>
<evidence type="ECO:0000256" key="1">
    <source>
        <dbReference type="SAM" id="MobiDB-lite"/>
    </source>
</evidence>
<dbReference type="KEGG" id="pcam:HNE05_12650"/>
<dbReference type="Proteomes" id="UP000501379">
    <property type="component" value="Chromosome"/>
</dbReference>
<proteinExistence type="predicted"/>
<accession>A0A6M8FIL3</accession>
<reference evidence="2" key="1">
    <citation type="submission" date="2020-07" db="EMBL/GenBank/DDBJ databases">
        <title>Nitrate ammonifying Pseudomonas campi sp. nov. isolated from German agricultural grassland.</title>
        <authorList>
            <person name="Timsy T."/>
            <person name="Ulrich A."/>
            <person name="Spanner T."/>
            <person name="Foesel B."/>
            <person name="Kolb S."/>
            <person name="Horn M.A."/>
            <person name="Behrendt U."/>
        </authorList>
    </citation>
    <scope>NUCLEOTIDE SEQUENCE</scope>
    <source>
        <strain evidence="2">S1-A32-2</strain>
    </source>
</reference>
<feature type="region of interest" description="Disordered" evidence="1">
    <location>
        <begin position="1"/>
        <end position="21"/>
    </location>
</feature>
<feature type="compositionally biased region" description="Polar residues" evidence="1">
    <location>
        <begin position="1"/>
        <end position="12"/>
    </location>
</feature>
<organism evidence="2 3">
    <name type="scientific">Aquipseudomonas campi</name>
    <dbReference type="NCBI Taxonomy" id="2731681"/>
    <lineage>
        <taxon>Bacteria</taxon>
        <taxon>Pseudomonadati</taxon>
        <taxon>Pseudomonadota</taxon>
        <taxon>Gammaproteobacteria</taxon>
        <taxon>Pseudomonadales</taxon>
        <taxon>Pseudomonadaceae</taxon>
        <taxon>Aquipseudomonas</taxon>
    </lineage>
</organism>
<name>A0A6M8FIL3_9GAMM</name>
<dbReference type="EMBL" id="CP053697">
    <property type="protein sequence ID" value="QKE64162.1"/>
    <property type="molecule type" value="Genomic_DNA"/>
</dbReference>
<gene>
    <name evidence="2" type="ORF">HNE05_12650</name>
</gene>
<evidence type="ECO:0000313" key="3">
    <source>
        <dbReference type="Proteomes" id="UP000501379"/>
    </source>
</evidence>
<protein>
    <submittedName>
        <fullName evidence="2">Uncharacterized protein</fullName>
    </submittedName>
</protein>